<feature type="compositionally biased region" description="Basic and acidic residues" evidence="7">
    <location>
        <begin position="743"/>
        <end position="755"/>
    </location>
</feature>
<keyword evidence="3 6" id="KW-0698">rRNA processing</keyword>
<dbReference type="InterPro" id="IPR036396">
    <property type="entry name" value="Cyt_P450_sf"/>
</dbReference>
<reference evidence="11 12" key="1">
    <citation type="journal article" date="2020" name="ISME J.">
        <title>Uncovering the hidden diversity of litter-decomposition mechanisms in mushroom-forming fungi.</title>
        <authorList>
            <person name="Floudas D."/>
            <person name="Bentzer J."/>
            <person name="Ahren D."/>
            <person name="Johansson T."/>
            <person name="Persson P."/>
            <person name="Tunlid A."/>
        </authorList>
    </citation>
    <scope>NUCLEOTIDE SEQUENCE [LARGE SCALE GENOMIC DNA]</scope>
    <source>
        <strain evidence="11 12">CBS 406.79</strain>
    </source>
</reference>
<evidence type="ECO:0000313" key="12">
    <source>
        <dbReference type="Proteomes" id="UP000518752"/>
    </source>
</evidence>
<evidence type="ECO:0000313" key="11">
    <source>
        <dbReference type="EMBL" id="KAF5382271.1"/>
    </source>
</evidence>
<feature type="domain" description="16S/18S rRNA aminocarboxypropyltransferase Tsr3 C-terminal" evidence="9">
    <location>
        <begin position="616"/>
        <end position="735"/>
    </location>
</feature>
<keyword evidence="8" id="KW-0472">Membrane</keyword>
<dbReference type="Pfam" id="PF04034">
    <property type="entry name" value="Ribo_biogen_C"/>
    <property type="match status" value="1"/>
</dbReference>
<evidence type="ECO:0000259" key="9">
    <source>
        <dbReference type="Pfam" id="PF04034"/>
    </source>
</evidence>
<accession>A0A8H5HFM4</accession>
<evidence type="ECO:0000259" key="10">
    <source>
        <dbReference type="Pfam" id="PF04068"/>
    </source>
</evidence>
<dbReference type="Pfam" id="PF00067">
    <property type="entry name" value="p450"/>
    <property type="match status" value="1"/>
</dbReference>
<comment type="catalytic activity">
    <reaction evidence="6">
        <text>an N(1)-methylpseudouridine in rRNA + S-adenosyl-L-methionine = N(1)-methyl-N(3)-[(3S)-3-amino-3-carboxypropyl]pseudouridine in rRNA + S-methyl-5'-thioadenosine + H(+)</text>
        <dbReference type="Rhea" id="RHEA:63296"/>
        <dbReference type="Rhea" id="RHEA-COMP:11634"/>
        <dbReference type="Rhea" id="RHEA-COMP:16310"/>
        <dbReference type="ChEBI" id="CHEBI:15378"/>
        <dbReference type="ChEBI" id="CHEBI:17509"/>
        <dbReference type="ChEBI" id="CHEBI:59789"/>
        <dbReference type="ChEBI" id="CHEBI:74890"/>
        <dbReference type="ChEBI" id="CHEBI:146234"/>
        <dbReference type="EC" id="2.5.1.157"/>
    </reaction>
</comment>
<dbReference type="GO" id="GO:0030490">
    <property type="term" value="P:maturation of SSU-rRNA"/>
    <property type="evidence" value="ECO:0007669"/>
    <property type="project" value="TreeGrafter"/>
</dbReference>
<evidence type="ECO:0000256" key="1">
    <source>
        <dbReference type="ARBA" id="ARBA00022490"/>
    </source>
</evidence>
<organism evidence="11 12">
    <name type="scientific">Collybiopsis confluens</name>
    <dbReference type="NCBI Taxonomy" id="2823264"/>
    <lineage>
        <taxon>Eukaryota</taxon>
        <taxon>Fungi</taxon>
        <taxon>Dikarya</taxon>
        <taxon>Basidiomycota</taxon>
        <taxon>Agaricomycotina</taxon>
        <taxon>Agaricomycetes</taxon>
        <taxon>Agaricomycetidae</taxon>
        <taxon>Agaricales</taxon>
        <taxon>Marasmiineae</taxon>
        <taxon>Omphalotaceae</taxon>
        <taxon>Collybiopsis</taxon>
    </lineage>
</organism>
<dbReference type="GO" id="GO:0000455">
    <property type="term" value="P:enzyme-directed rRNA pseudouridine synthesis"/>
    <property type="evidence" value="ECO:0007669"/>
    <property type="project" value="UniProtKB-UniRule"/>
</dbReference>
<feature type="compositionally biased region" description="Basic and acidic residues" evidence="7">
    <location>
        <begin position="800"/>
        <end position="813"/>
    </location>
</feature>
<feature type="compositionally biased region" description="Polar residues" evidence="7">
    <location>
        <begin position="819"/>
        <end position="829"/>
    </location>
</feature>
<dbReference type="GO" id="GO:0005634">
    <property type="term" value="C:nucleus"/>
    <property type="evidence" value="ECO:0007669"/>
    <property type="project" value="UniProtKB-SubCell"/>
</dbReference>
<dbReference type="EC" id="2.5.1.157" evidence="6"/>
<evidence type="ECO:0000256" key="7">
    <source>
        <dbReference type="SAM" id="MobiDB-lite"/>
    </source>
</evidence>
<dbReference type="Proteomes" id="UP000518752">
    <property type="component" value="Unassembled WGS sequence"/>
</dbReference>
<dbReference type="GO" id="GO:0106388">
    <property type="term" value="F:rRNA small subunit aminocarboxypropyltransferase activity"/>
    <property type="evidence" value="ECO:0007669"/>
    <property type="project" value="UniProtKB-EC"/>
</dbReference>
<dbReference type="GO" id="GO:0016705">
    <property type="term" value="F:oxidoreductase activity, acting on paired donors, with incorporation or reduction of molecular oxygen"/>
    <property type="evidence" value="ECO:0007669"/>
    <property type="project" value="InterPro"/>
</dbReference>
<keyword evidence="12" id="KW-1185">Reference proteome</keyword>
<evidence type="ECO:0000256" key="8">
    <source>
        <dbReference type="SAM" id="Phobius"/>
    </source>
</evidence>
<protein>
    <recommendedName>
        <fullName evidence="6">18S rRNA aminocarboxypropyltransferase</fullName>
        <ecNumber evidence="6">2.5.1.157</ecNumber>
    </recommendedName>
</protein>
<evidence type="ECO:0000256" key="5">
    <source>
        <dbReference type="ARBA" id="ARBA00022691"/>
    </source>
</evidence>
<proteinExistence type="inferred from homology"/>
<evidence type="ECO:0000256" key="6">
    <source>
        <dbReference type="HAMAP-Rule" id="MF_03146"/>
    </source>
</evidence>
<feature type="domain" description="RNase L inhibitor RLI-like possible metal-binding" evidence="10">
    <location>
        <begin position="577"/>
        <end position="610"/>
    </location>
</feature>
<keyword evidence="4 6" id="KW-0808">Transferase</keyword>
<dbReference type="HAMAP" id="MF_01116">
    <property type="entry name" value="TSR3"/>
    <property type="match status" value="1"/>
</dbReference>
<dbReference type="PANTHER" id="PTHR20426">
    <property type="entry name" value="RIBOSOME BIOGENESIS PROTEIN TSR3 HOMOLOG"/>
    <property type="match status" value="1"/>
</dbReference>
<dbReference type="OrthoDB" id="1470350at2759"/>
<dbReference type="SUPFAM" id="SSF48264">
    <property type="entry name" value="Cytochrome P450"/>
    <property type="match status" value="1"/>
</dbReference>
<feature type="binding site" evidence="6">
    <location>
        <position position="665"/>
    </location>
    <ligand>
        <name>S-adenosyl-L-methionine</name>
        <dbReference type="ChEBI" id="CHEBI:59789"/>
    </ligand>
</feature>
<keyword evidence="5 6" id="KW-0949">S-adenosyl-L-methionine</keyword>
<keyword evidence="8" id="KW-1133">Transmembrane helix</keyword>
<feature type="compositionally biased region" description="Acidic residues" evidence="7">
    <location>
        <begin position="773"/>
        <end position="782"/>
    </location>
</feature>
<comment type="caution">
    <text evidence="11">The sequence shown here is derived from an EMBL/GenBank/DDBJ whole genome shotgun (WGS) entry which is preliminary data.</text>
</comment>
<dbReference type="Gene3D" id="1.10.630.10">
    <property type="entry name" value="Cytochrome P450"/>
    <property type="match status" value="1"/>
</dbReference>
<dbReference type="GO" id="GO:0004497">
    <property type="term" value="F:monooxygenase activity"/>
    <property type="evidence" value="ECO:0007669"/>
    <property type="project" value="InterPro"/>
</dbReference>
<keyword evidence="8" id="KW-0812">Transmembrane</keyword>
<evidence type="ECO:0000256" key="3">
    <source>
        <dbReference type="ARBA" id="ARBA00022552"/>
    </source>
</evidence>
<comment type="catalytic activity">
    <reaction evidence="6">
        <text>N(1)-methylpseudouridine(1191) in yeast 18S rRNA + S-adenosyl-L-methionine = N(1)-methyl-N(3)-[(3S)-3-amino-3-carboxypropyl]pseudouridine(1191) in yeast 18S rRNA + S-methyl-5'-thioadenosine + H(+)</text>
        <dbReference type="Rhea" id="RHEA:63300"/>
        <dbReference type="Rhea" id="RHEA-COMP:13852"/>
        <dbReference type="Rhea" id="RHEA-COMP:16309"/>
        <dbReference type="ChEBI" id="CHEBI:15378"/>
        <dbReference type="ChEBI" id="CHEBI:17509"/>
        <dbReference type="ChEBI" id="CHEBI:59789"/>
        <dbReference type="ChEBI" id="CHEBI:74890"/>
        <dbReference type="ChEBI" id="CHEBI:146234"/>
    </reaction>
</comment>
<keyword evidence="6" id="KW-0539">Nucleus</keyword>
<feature type="binding site" evidence="6">
    <location>
        <position position="593"/>
    </location>
    <ligand>
        <name>S-adenosyl-L-methionine</name>
        <dbReference type="ChEBI" id="CHEBI:59789"/>
    </ligand>
</feature>
<dbReference type="GO" id="GO:0020037">
    <property type="term" value="F:heme binding"/>
    <property type="evidence" value="ECO:0007669"/>
    <property type="project" value="InterPro"/>
</dbReference>
<dbReference type="PANTHER" id="PTHR20426:SF0">
    <property type="entry name" value="18S RRNA AMINOCARBOXYPROPYLTRANSFERASE"/>
    <property type="match status" value="1"/>
</dbReference>
<evidence type="ECO:0000256" key="4">
    <source>
        <dbReference type="ARBA" id="ARBA00022679"/>
    </source>
</evidence>
<dbReference type="GO" id="GO:0005737">
    <property type="term" value="C:cytoplasm"/>
    <property type="evidence" value="ECO:0007669"/>
    <property type="project" value="UniProtKB-SubCell"/>
</dbReference>
<dbReference type="InterPro" id="IPR007177">
    <property type="entry name" value="Tsr3_C"/>
</dbReference>
<dbReference type="InterPro" id="IPR001128">
    <property type="entry name" value="Cyt_P450"/>
</dbReference>
<name>A0A8H5HFM4_9AGAR</name>
<feature type="region of interest" description="Disordered" evidence="7">
    <location>
        <begin position="740"/>
        <end position="829"/>
    </location>
</feature>
<comment type="similarity">
    <text evidence="6">Belongs to the TDD superfamily. TSR3 family.</text>
</comment>
<keyword evidence="1 6" id="KW-0963">Cytoplasm</keyword>
<dbReference type="EMBL" id="JAACJN010000054">
    <property type="protein sequence ID" value="KAF5382271.1"/>
    <property type="molecule type" value="Genomic_DNA"/>
</dbReference>
<dbReference type="InterPro" id="IPR007209">
    <property type="entry name" value="RNaseL-inhib-like_metal-bd_dom"/>
</dbReference>
<dbReference type="Pfam" id="PF04068">
    <property type="entry name" value="Fer4_RLI"/>
    <property type="match status" value="1"/>
</dbReference>
<evidence type="ECO:0000256" key="2">
    <source>
        <dbReference type="ARBA" id="ARBA00022517"/>
    </source>
</evidence>
<comment type="function">
    <text evidence="6">Aminocarboxypropyltransferase that catalyzes the aminocarboxypropyl transfer on pseudouridine at position 1191 (Psi1191) in 18S rRNA. It constitutes the last step in biosynthesis of the hypermodified N1-methyl-N3-(3-amino-3-carboxypropyl) pseudouridine (m1acp3-Psi) conserved in eukaryotic 18S rRNA.</text>
</comment>
<feature type="binding site" evidence="6">
    <location>
        <position position="680"/>
    </location>
    <ligand>
        <name>S-adenosyl-L-methionine</name>
        <dbReference type="ChEBI" id="CHEBI:59789"/>
    </ligand>
</feature>
<keyword evidence="2 6" id="KW-0690">Ribosome biogenesis</keyword>
<dbReference type="GO" id="GO:0005506">
    <property type="term" value="F:iron ion binding"/>
    <property type="evidence" value="ECO:0007669"/>
    <property type="project" value="InterPro"/>
</dbReference>
<feature type="compositionally biased region" description="Low complexity" evidence="7">
    <location>
        <begin position="783"/>
        <end position="798"/>
    </location>
</feature>
<gene>
    <name evidence="6" type="primary">TSR3</name>
    <name evidence="11" type="ORF">D9757_008951</name>
</gene>
<comment type="subcellular location">
    <subcellularLocation>
        <location evidence="6">Cytoplasm</location>
    </subcellularLocation>
    <subcellularLocation>
        <location evidence="6">Nucleus</location>
    </subcellularLocation>
</comment>
<dbReference type="GO" id="GO:1904047">
    <property type="term" value="F:S-adenosyl-L-methionine binding"/>
    <property type="evidence" value="ECO:0007669"/>
    <property type="project" value="UniProtKB-UniRule"/>
</dbReference>
<dbReference type="AlphaFoldDB" id="A0A8H5HFM4"/>
<feature type="binding site" evidence="6">
    <location>
        <position position="642"/>
    </location>
    <ligand>
        <name>S-adenosyl-L-methionine</name>
        <dbReference type="ChEBI" id="CHEBI:59789"/>
    </ligand>
</feature>
<feature type="transmembrane region" description="Helical" evidence="8">
    <location>
        <begin position="32"/>
        <end position="53"/>
    </location>
</feature>
<dbReference type="InterPro" id="IPR022968">
    <property type="entry name" value="Tsr3-like"/>
</dbReference>
<sequence length="829" mass="93842">MTDYNRTAPPEDRTKWSHPHTKMLFSLSTTQITLAVILVPTAYILYCGLFYRLNRKSLKFLRGPPANSIFFGADYDLLLQDELCHYETKWFNEYGTAFRANSYFSTPKQEDMLMISDPRALQYILHTSGYRFPKTQDMKQVSSFLLGHGIVNVDGEVHNRQRKALNPAFSAKQLRQFLELFIRSTARLAAKWQDIEGTASGEGAVINVSNWLPKITLDVIGESAFGYKFGALEGHETELGTIFENLFIDSLMHPRKRQLLYRAFRRDLPLPLANFLLKFPNKEERRFLGFLDASKKVGRPILERGTREKIAEDGNKDILSILVKANQEEDPSKSMSHETTASTTTWLLYSLAKNLKYQARLYEEIREMRERIGTNDPSAQNLDSMPYFNAAIKREAQSDDIIPLEFPVTTVSGDSISQIPVSKGQRITIHIGMYNKLPQVWGDDADKWNPERFLRPSQKTTTLGVYANLVQELQALAFGLIEKFEFSPPPSGELDEIQAVPFGLLLPMKRDKFYAPFQNGAKAVVDAVGGQEETEDLEVVLIDISTMRIENRIVLSTMKMPTHRASSDVETKRQINVPVAMWDFDHCDPRRCSGKKLARLGLIKELKVGQGRFRGIVVTPKGTQVISPSDRDIILKCGLAVVECSWARLDDVPFGKIASPHERLLPYLLATNPTNYGKPWRLNCVEALAAAFYITGFDSYAETLLSGFGWGGSFWKVNRTCKTAYEVSAAQDQLMDELESNWEESRREKDAHINSDGEDLLFENPNHRRQVDSEDEEDEESEGSGSAQSSGEEGQNGSRIRREMREKVEEAASEKSVPTEPSLSDSDDE</sequence>